<keyword evidence="3" id="KW-1185">Reference proteome</keyword>
<feature type="domain" description="DUF7086" evidence="1">
    <location>
        <begin position="149"/>
        <end position="193"/>
    </location>
</feature>
<accession>A0A6A2ZLV7</accession>
<proteinExistence type="predicted"/>
<dbReference type="PANTHER" id="PTHR34272:SF1">
    <property type="entry name" value="EXPRESSED PROTEIN"/>
    <property type="match status" value="1"/>
</dbReference>
<dbReference type="Pfam" id="PF23324">
    <property type="entry name" value="DUF7086"/>
    <property type="match status" value="2"/>
</dbReference>
<evidence type="ECO:0000313" key="2">
    <source>
        <dbReference type="EMBL" id="KAE8692690.1"/>
    </source>
</evidence>
<reference evidence="2" key="1">
    <citation type="submission" date="2019-09" db="EMBL/GenBank/DDBJ databases">
        <title>Draft genome information of white flower Hibiscus syriacus.</title>
        <authorList>
            <person name="Kim Y.-M."/>
        </authorList>
    </citation>
    <scope>NUCLEOTIDE SEQUENCE [LARGE SCALE GENOMIC DNA]</scope>
    <source>
        <strain evidence="2">YM2019G1</strain>
    </source>
</reference>
<evidence type="ECO:0000259" key="1">
    <source>
        <dbReference type="Pfam" id="PF23324"/>
    </source>
</evidence>
<gene>
    <name evidence="2" type="ORF">F3Y22_tig00110831pilonHSYRG00459</name>
</gene>
<dbReference type="Proteomes" id="UP000436088">
    <property type="component" value="Unassembled WGS sequence"/>
</dbReference>
<evidence type="ECO:0000313" key="3">
    <source>
        <dbReference type="Proteomes" id="UP000436088"/>
    </source>
</evidence>
<protein>
    <recommendedName>
        <fullName evidence="1">DUF7086 domain-containing protein</fullName>
    </recommendedName>
</protein>
<comment type="caution">
    <text evidence="2">The sequence shown here is derived from an EMBL/GenBank/DDBJ whole genome shotgun (WGS) entry which is preliminary data.</text>
</comment>
<dbReference type="EMBL" id="VEPZ02001131">
    <property type="protein sequence ID" value="KAE8692690.1"/>
    <property type="molecule type" value="Genomic_DNA"/>
</dbReference>
<dbReference type="InterPro" id="IPR055513">
    <property type="entry name" value="DUF7086"/>
</dbReference>
<feature type="domain" description="DUF7086" evidence="1">
    <location>
        <begin position="88"/>
        <end position="135"/>
    </location>
</feature>
<organism evidence="2 3">
    <name type="scientific">Hibiscus syriacus</name>
    <name type="common">Rose of Sharon</name>
    <dbReference type="NCBI Taxonomy" id="106335"/>
    <lineage>
        <taxon>Eukaryota</taxon>
        <taxon>Viridiplantae</taxon>
        <taxon>Streptophyta</taxon>
        <taxon>Embryophyta</taxon>
        <taxon>Tracheophyta</taxon>
        <taxon>Spermatophyta</taxon>
        <taxon>Magnoliopsida</taxon>
        <taxon>eudicotyledons</taxon>
        <taxon>Gunneridae</taxon>
        <taxon>Pentapetalae</taxon>
        <taxon>rosids</taxon>
        <taxon>malvids</taxon>
        <taxon>Malvales</taxon>
        <taxon>Malvaceae</taxon>
        <taxon>Malvoideae</taxon>
        <taxon>Hibiscus</taxon>
    </lineage>
</organism>
<sequence>MFSLPSPVQTMLYESPTSHPLHLSANHPLHAPLEELSFPPSPADATGSGTITGSGLHEPYMIGGTLQQMLHEKGKARRSNHRATVHELQYLLSNGIRTITGDVQCKRCERQYQMEYDLIEKYTEIGGYIAQQREAGDFSQEESHQLAILAANQMIGCCTLEHLNYFCKHTNLHRTAAKDRVIYLAYLCLCKQLDPTGPFDRCFPVIGSVPGRFHIILNVPHIITNVVFSMSSRCILIWLYLENPSMNKKKSFSAVLSTRVSICDKGKLSLGLALLYEFAFWLDEKFVDYHIYI</sequence>
<dbReference type="AlphaFoldDB" id="A0A6A2ZLV7"/>
<name>A0A6A2ZLV7_HIBSY</name>
<dbReference type="PANTHER" id="PTHR34272">
    <property type="entry name" value="EXPRESSED PROTEIN"/>
    <property type="match status" value="1"/>
</dbReference>